<dbReference type="Proteomes" id="UP001238088">
    <property type="component" value="Unassembled WGS sequence"/>
</dbReference>
<evidence type="ECO:0000313" key="2">
    <source>
        <dbReference type="Proteomes" id="UP001238088"/>
    </source>
</evidence>
<sequence>MAYTTESVGKYSELIARAALLANGWSAVSTSETEESFDVSARDPLTGDWKTFQVKTIRKRDDRRGELVIYARNGQGKAYSQSDADYIIGVLGENGEMPRVWLLENRGLQEYWATEARASQRWVELSIALDRGVFEATSA</sequence>
<organism evidence="1 2">
    <name type="scientific">Cytobacillus purgationiresistens</name>
    <dbReference type="NCBI Taxonomy" id="863449"/>
    <lineage>
        <taxon>Bacteria</taxon>
        <taxon>Bacillati</taxon>
        <taxon>Bacillota</taxon>
        <taxon>Bacilli</taxon>
        <taxon>Bacillales</taxon>
        <taxon>Bacillaceae</taxon>
        <taxon>Cytobacillus</taxon>
    </lineage>
</organism>
<evidence type="ECO:0000313" key="1">
    <source>
        <dbReference type="EMBL" id="MDQ0270771.1"/>
    </source>
</evidence>
<comment type="caution">
    <text evidence="1">The sequence shown here is derived from an EMBL/GenBank/DDBJ whole genome shotgun (WGS) entry which is preliminary data.</text>
</comment>
<evidence type="ECO:0008006" key="3">
    <source>
        <dbReference type="Google" id="ProtNLM"/>
    </source>
</evidence>
<dbReference type="Gene3D" id="3.40.1350.10">
    <property type="match status" value="1"/>
</dbReference>
<accession>A0ABU0AJ77</accession>
<keyword evidence="2" id="KW-1185">Reference proteome</keyword>
<gene>
    <name evidence="1" type="ORF">J2S17_002656</name>
</gene>
<dbReference type="InterPro" id="IPR011856">
    <property type="entry name" value="tRNA_endonuc-like_dom_sf"/>
</dbReference>
<dbReference type="RefSeq" id="WP_307475466.1">
    <property type="nucleotide sequence ID" value="NZ_JAUSUB010000010.1"/>
</dbReference>
<name>A0ABU0AJ77_9BACI</name>
<reference evidence="1 2" key="1">
    <citation type="submission" date="2023-07" db="EMBL/GenBank/DDBJ databases">
        <title>Genomic Encyclopedia of Type Strains, Phase IV (KMG-IV): sequencing the most valuable type-strain genomes for metagenomic binning, comparative biology and taxonomic classification.</title>
        <authorList>
            <person name="Goeker M."/>
        </authorList>
    </citation>
    <scope>NUCLEOTIDE SEQUENCE [LARGE SCALE GENOMIC DNA]</scope>
    <source>
        <strain evidence="1 2">DSM 23494</strain>
    </source>
</reference>
<dbReference type="EMBL" id="JAUSUB010000010">
    <property type="protein sequence ID" value="MDQ0270771.1"/>
    <property type="molecule type" value="Genomic_DNA"/>
</dbReference>
<protein>
    <recommendedName>
        <fullName evidence="3">DUF4365 domain-containing protein</fullName>
    </recommendedName>
</protein>
<proteinExistence type="predicted"/>